<dbReference type="RefSeq" id="WP_002595029.1">
    <property type="nucleotide sequence ID" value="NZ_KB851000.1"/>
</dbReference>
<accession>A0A0E2HFA8</accession>
<sequence length="254" mass="29051">MIVLYSGTPGSGKSLDTARTIYNWCRRGAPIICNFPLNVDNIKVKRKKDIHFIPNGELDPDELVTFSKSYFSGRPCKEDSILLVIDEAQLLFNARDWSVKGRDRWNWFFTMHRHFGFFIILCAQFDRMLDRQVRGLIEYEYVHRKVNNMGWKGIFLSCLLLSPTNLFIKVKIWYPMKEKVGSEFFQCRKKYYCIYDTFALLDRADRREEGEQGAPPTACLTGPDVTADDDASGSSPACPDASGCVIVDTSIPSI</sequence>
<dbReference type="PATRIC" id="fig|999408.3.peg.6000"/>
<dbReference type="Pfam" id="PF05707">
    <property type="entry name" value="Zot"/>
    <property type="match status" value="1"/>
</dbReference>
<evidence type="ECO:0000313" key="3">
    <source>
        <dbReference type="EMBL" id="ENZ05817.1"/>
    </source>
</evidence>
<reference evidence="3 4" key="1">
    <citation type="submission" date="2013-01" db="EMBL/GenBank/DDBJ databases">
        <title>The Genome Sequence of Clostridium clostridioforme 90A8.</title>
        <authorList>
            <consortium name="The Broad Institute Genome Sequencing Platform"/>
            <person name="Earl A."/>
            <person name="Ward D."/>
            <person name="Feldgarden M."/>
            <person name="Gevers D."/>
            <person name="Courvalin P."/>
            <person name="Lambert T."/>
            <person name="Walker B."/>
            <person name="Young S.K."/>
            <person name="Zeng Q."/>
            <person name="Gargeya S."/>
            <person name="Fitzgerald M."/>
            <person name="Haas B."/>
            <person name="Abouelleil A."/>
            <person name="Alvarado L."/>
            <person name="Arachchi H.M."/>
            <person name="Berlin A.M."/>
            <person name="Chapman S.B."/>
            <person name="Dewar J."/>
            <person name="Goldberg J."/>
            <person name="Griggs A."/>
            <person name="Gujja S."/>
            <person name="Hansen M."/>
            <person name="Howarth C."/>
            <person name="Imamovic A."/>
            <person name="Larimer J."/>
            <person name="McCowan C."/>
            <person name="Murphy C."/>
            <person name="Neiman D."/>
            <person name="Pearson M."/>
            <person name="Priest M."/>
            <person name="Roberts A."/>
            <person name="Saif S."/>
            <person name="Shea T."/>
            <person name="Sisk P."/>
            <person name="Sykes S."/>
            <person name="Wortman J."/>
            <person name="Nusbaum C."/>
            <person name="Birren B."/>
        </authorList>
    </citation>
    <scope>NUCLEOTIDE SEQUENCE [LARGE SCALE GENOMIC DNA]</scope>
    <source>
        <strain evidence="3 4">90A8</strain>
    </source>
</reference>
<comment type="caution">
    <text evidence="3">The sequence shown here is derived from an EMBL/GenBank/DDBJ whole genome shotgun (WGS) entry which is preliminary data.</text>
</comment>
<evidence type="ECO:0000313" key="4">
    <source>
        <dbReference type="Proteomes" id="UP000013085"/>
    </source>
</evidence>
<evidence type="ECO:0000256" key="1">
    <source>
        <dbReference type="SAM" id="MobiDB-lite"/>
    </source>
</evidence>
<dbReference type="InterPro" id="IPR027417">
    <property type="entry name" value="P-loop_NTPase"/>
</dbReference>
<dbReference type="AlphaFoldDB" id="A0A0E2HFA8"/>
<dbReference type="InterPro" id="IPR008900">
    <property type="entry name" value="Zot_N"/>
</dbReference>
<gene>
    <name evidence="3" type="ORF">HMPREF1090_05595</name>
</gene>
<dbReference type="SUPFAM" id="SSF52540">
    <property type="entry name" value="P-loop containing nucleoside triphosphate hydrolases"/>
    <property type="match status" value="1"/>
</dbReference>
<dbReference type="Gene3D" id="3.40.50.300">
    <property type="entry name" value="P-loop containing nucleotide triphosphate hydrolases"/>
    <property type="match status" value="1"/>
</dbReference>
<dbReference type="Proteomes" id="UP000013085">
    <property type="component" value="Unassembled WGS sequence"/>
</dbReference>
<protein>
    <recommendedName>
        <fullName evidence="2">Zona occludens toxin N-terminal domain-containing protein</fullName>
    </recommendedName>
</protein>
<feature type="region of interest" description="Disordered" evidence="1">
    <location>
        <begin position="210"/>
        <end position="239"/>
    </location>
</feature>
<dbReference type="EMBL" id="AGYR01000078">
    <property type="protein sequence ID" value="ENZ05817.1"/>
    <property type="molecule type" value="Genomic_DNA"/>
</dbReference>
<evidence type="ECO:0000259" key="2">
    <source>
        <dbReference type="Pfam" id="PF05707"/>
    </source>
</evidence>
<name>A0A0E2HFA8_9FIRM</name>
<dbReference type="HOGENOM" id="CLU_1097425_0_0_9"/>
<proteinExistence type="predicted"/>
<organism evidence="3 4">
    <name type="scientific">[Clostridium] clostridioforme 90A8</name>
    <dbReference type="NCBI Taxonomy" id="999408"/>
    <lineage>
        <taxon>Bacteria</taxon>
        <taxon>Bacillati</taxon>
        <taxon>Bacillota</taxon>
        <taxon>Clostridia</taxon>
        <taxon>Lachnospirales</taxon>
        <taxon>Lachnospiraceae</taxon>
        <taxon>Enterocloster</taxon>
    </lineage>
</organism>
<feature type="domain" description="Zona occludens toxin N-terminal" evidence="2">
    <location>
        <begin position="1"/>
        <end position="155"/>
    </location>
</feature>